<organism evidence="2 3">
    <name type="scientific">Steccherinum ochraceum</name>
    <dbReference type="NCBI Taxonomy" id="92696"/>
    <lineage>
        <taxon>Eukaryota</taxon>
        <taxon>Fungi</taxon>
        <taxon>Dikarya</taxon>
        <taxon>Basidiomycota</taxon>
        <taxon>Agaricomycotina</taxon>
        <taxon>Agaricomycetes</taxon>
        <taxon>Polyporales</taxon>
        <taxon>Steccherinaceae</taxon>
        <taxon>Steccherinum</taxon>
    </lineage>
</organism>
<dbReference type="EMBL" id="RWJN01000491">
    <property type="protein sequence ID" value="TCD61224.1"/>
    <property type="molecule type" value="Genomic_DNA"/>
</dbReference>
<dbReference type="PANTHER" id="PTHR45348:SF2">
    <property type="entry name" value="ZINC-TYPE ALCOHOL DEHYDROGENASE-LIKE PROTEIN C2E1P3.01"/>
    <property type="match status" value="1"/>
</dbReference>
<proteinExistence type="predicted"/>
<gene>
    <name evidence="2" type="ORF">EIP91_008775</name>
</gene>
<dbReference type="Pfam" id="PF08240">
    <property type="entry name" value="ADH_N"/>
    <property type="match status" value="1"/>
</dbReference>
<dbReference type="InterPro" id="IPR020843">
    <property type="entry name" value="ER"/>
</dbReference>
<dbReference type="InterPro" id="IPR047122">
    <property type="entry name" value="Trans-enoyl_RdTase-like"/>
</dbReference>
<dbReference type="GO" id="GO:0016651">
    <property type="term" value="F:oxidoreductase activity, acting on NAD(P)H"/>
    <property type="evidence" value="ECO:0007669"/>
    <property type="project" value="InterPro"/>
</dbReference>
<dbReference type="InterPro" id="IPR011032">
    <property type="entry name" value="GroES-like_sf"/>
</dbReference>
<comment type="caution">
    <text evidence="2">The sequence shown here is derived from an EMBL/GenBank/DDBJ whole genome shotgun (WGS) entry which is preliminary data.</text>
</comment>
<sequence length="252" mass="26541">MTLPFQQKALLLMEHAGEYKVDIVDVIKPDAGEVVVRVDAAALNPTDWRTRYTEYSFAITEYPTRQGSDASGVIVALGEGVTSLNVGDQVIHLGFYSNKLAAFQEYTVVSADLVPANLTLDQAATIPLALSTSAIIFYGNRIAPELGGGAGFTPFWQEGGRDKLGARYSSSAGLLPSVNMASISRLECHGARLLSTGSQAFNSPGCPAFPPTASSSNIELATSLGTTHIIDRNLSFSALAAAAKAITSEPLT</sequence>
<evidence type="ECO:0000313" key="2">
    <source>
        <dbReference type="EMBL" id="TCD61224.1"/>
    </source>
</evidence>
<protein>
    <recommendedName>
        <fullName evidence="1">Enoyl reductase (ER) domain-containing protein</fullName>
    </recommendedName>
</protein>
<feature type="domain" description="Enoyl reductase (ER)" evidence="1">
    <location>
        <begin position="17"/>
        <end position="229"/>
    </location>
</feature>
<name>A0A4R0RFR9_9APHY</name>
<dbReference type="OrthoDB" id="3233595at2759"/>
<dbReference type="Proteomes" id="UP000292702">
    <property type="component" value="Unassembled WGS sequence"/>
</dbReference>
<dbReference type="InterPro" id="IPR013154">
    <property type="entry name" value="ADH-like_N"/>
</dbReference>
<evidence type="ECO:0000259" key="1">
    <source>
        <dbReference type="SMART" id="SM00829"/>
    </source>
</evidence>
<dbReference type="AlphaFoldDB" id="A0A4R0RFR9"/>
<dbReference type="STRING" id="92696.A0A4R0RFR9"/>
<accession>A0A4R0RFR9</accession>
<dbReference type="SMART" id="SM00829">
    <property type="entry name" value="PKS_ER"/>
    <property type="match status" value="1"/>
</dbReference>
<dbReference type="Gene3D" id="3.90.180.10">
    <property type="entry name" value="Medium-chain alcohol dehydrogenases, catalytic domain"/>
    <property type="match status" value="1"/>
</dbReference>
<evidence type="ECO:0000313" key="3">
    <source>
        <dbReference type="Proteomes" id="UP000292702"/>
    </source>
</evidence>
<reference evidence="2 3" key="1">
    <citation type="submission" date="2018-11" db="EMBL/GenBank/DDBJ databases">
        <title>Genome assembly of Steccherinum ochraceum LE-BIN_3174, the white-rot fungus of the Steccherinaceae family (The Residual Polyporoid clade, Polyporales, Basidiomycota).</title>
        <authorList>
            <person name="Fedorova T.V."/>
            <person name="Glazunova O.A."/>
            <person name="Landesman E.O."/>
            <person name="Moiseenko K.V."/>
            <person name="Psurtseva N.V."/>
            <person name="Savinova O.S."/>
            <person name="Shakhova N.V."/>
            <person name="Tyazhelova T.V."/>
            <person name="Vasina D.V."/>
        </authorList>
    </citation>
    <scope>NUCLEOTIDE SEQUENCE [LARGE SCALE GENOMIC DNA]</scope>
    <source>
        <strain evidence="2 3">LE-BIN_3174</strain>
    </source>
</reference>
<dbReference type="PANTHER" id="PTHR45348">
    <property type="entry name" value="HYPOTHETICAL OXIDOREDUCTASE (EUROFUNG)"/>
    <property type="match status" value="1"/>
</dbReference>
<keyword evidence="3" id="KW-1185">Reference proteome</keyword>
<dbReference type="SUPFAM" id="SSF50129">
    <property type="entry name" value="GroES-like"/>
    <property type="match status" value="1"/>
</dbReference>